<dbReference type="AlphaFoldDB" id="A0AAV6NPD4"/>
<accession>A0AAV6NPD4</accession>
<protein>
    <submittedName>
        <fullName evidence="1">Uncharacterized protein</fullName>
    </submittedName>
</protein>
<gene>
    <name evidence="1" type="ORF">SDJN03_09250</name>
</gene>
<sequence>MRQEPVDGSGLFPLGPVAWEPDGGGAVLVSVTTVAKQIRSSLHEFQGVDKMDDASPAPLSWGVGAVCPVCGGAGGSGVSAIGLVDPSVRWLGGSLQPMAVARV</sequence>
<reference evidence="1 2" key="1">
    <citation type="journal article" date="2021" name="Hortic Res">
        <title>The domestication of Cucurbita argyrosperma as revealed by the genome of its wild relative.</title>
        <authorList>
            <person name="Barrera-Redondo J."/>
            <person name="Sanchez-de la Vega G."/>
            <person name="Aguirre-Liguori J.A."/>
            <person name="Castellanos-Morales G."/>
            <person name="Gutierrez-Guerrero Y.T."/>
            <person name="Aguirre-Dugua X."/>
            <person name="Aguirre-Planter E."/>
            <person name="Tenaillon M.I."/>
            <person name="Lira-Saade R."/>
            <person name="Eguiarte L.E."/>
        </authorList>
    </citation>
    <scope>NUCLEOTIDE SEQUENCE [LARGE SCALE GENOMIC DNA]</scope>
    <source>
        <strain evidence="1">JBR-2021</strain>
    </source>
</reference>
<evidence type="ECO:0000313" key="1">
    <source>
        <dbReference type="EMBL" id="KAG6599472.1"/>
    </source>
</evidence>
<dbReference type="Proteomes" id="UP000685013">
    <property type="component" value="Chromosome 5"/>
</dbReference>
<organism evidence="1 2">
    <name type="scientific">Cucurbita argyrosperma subsp. sororia</name>
    <dbReference type="NCBI Taxonomy" id="37648"/>
    <lineage>
        <taxon>Eukaryota</taxon>
        <taxon>Viridiplantae</taxon>
        <taxon>Streptophyta</taxon>
        <taxon>Embryophyta</taxon>
        <taxon>Tracheophyta</taxon>
        <taxon>Spermatophyta</taxon>
        <taxon>Magnoliopsida</taxon>
        <taxon>eudicotyledons</taxon>
        <taxon>Gunneridae</taxon>
        <taxon>Pentapetalae</taxon>
        <taxon>rosids</taxon>
        <taxon>fabids</taxon>
        <taxon>Cucurbitales</taxon>
        <taxon>Cucurbitaceae</taxon>
        <taxon>Cucurbiteae</taxon>
        <taxon>Cucurbita</taxon>
    </lineage>
</organism>
<feature type="non-terminal residue" evidence="1">
    <location>
        <position position="1"/>
    </location>
</feature>
<evidence type="ECO:0000313" key="2">
    <source>
        <dbReference type="Proteomes" id="UP000685013"/>
    </source>
</evidence>
<comment type="caution">
    <text evidence="1">The sequence shown here is derived from an EMBL/GenBank/DDBJ whole genome shotgun (WGS) entry which is preliminary data.</text>
</comment>
<keyword evidence="2" id="KW-1185">Reference proteome</keyword>
<dbReference type="EMBL" id="JAGKQH010000005">
    <property type="protein sequence ID" value="KAG6599472.1"/>
    <property type="molecule type" value="Genomic_DNA"/>
</dbReference>
<name>A0AAV6NPD4_9ROSI</name>
<proteinExistence type="predicted"/>